<evidence type="ECO:0000313" key="2">
    <source>
        <dbReference type="EMBL" id="KAF7684434.1"/>
    </source>
</evidence>
<dbReference type="Proteomes" id="UP001516464">
    <property type="component" value="Unassembled WGS sequence"/>
</dbReference>
<sequence length="335" mass="39553">MEFSLIQQNKKACIIKSTYKLIDKLMQLHTTNKIDKNTFITKLDRLEKVIDNACKEIEECDKIIELRSQNISDKNRLLWFIIEHLLYYKLFRTAEELINQCNTGLWYNKMGNIFTKHSLLFDYAVFNEIEKIQNEIMEANFNGALEFVKKYKSQLKSYGGRCELEETLHIQEYVELCKLDDPTMAAEYAQRTFEKQQERVKPFLPLLVCHEAKEVTMSREMNSYLKLRDAFGKAVLRVYQLPSTSRLVKRIEYGILALNTKRCGLYYNPECPTCQPFIRNLCNELPYSKKLNSIILCKGTGKETNNTKELNGYIYSQEYLDDIKNVHETRQCYFM</sequence>
<reference evidence="2 3" key="1">
    <citation type="submission" date="2019-01" db="EMBL/GenBank/DDBJ databases">
        <title>Genomes sequencing and comparative genomics of infectious freshwater microsporidia, Cucumispora dikerogammari and Thelohania contejeani.</title>
        <authorList>
            <person name="Cormier A."/>
            <person name="Giraud I."/>
            <person name="Wattier R."/>
            <person name="Teixeira M."/>
            <person name="Grandjean F."/>
            <person name="Rigaud T."/>
            <person name="Cordaux R."/>
        </authorList>
    </citation>
    <scope>NUCLEOTIDE SEQUENCE [LARGE SCALE GENOMIC DNA]</scope>
    <source>
        <strain evidence="2">T1</strain>
        <tissue evidence="2">Spores</tissue>
    </source>
</reference>
<name>A0ABQ7I1W5_9MICR</name>
<dbReference type="EMBL" id="SBIQ01000014">
    <property type="protein sequence ID" value="KAF7684434.1"/>
    <property type="molecule type" value="Genomic_DNA"/>
</dbReference>
<keyword evidence="2" id="KW-0808">Transferase</keyword>
<gene>
    <name evidence="2" type="primary">maea</name>
    <name evidence="2" type="ORF">TCON_0375</name>
</gene>
<keyword evidence="3" id="KW-1185">Reference proteome</keyword>
<dbReference type="InterPro" id="IPR045098">
    <property type="entry name" value="Fyv10_fam"/>
</dbReference>
<proteinExistence type="predicted"/>
<dbReference type="PANTHER" id="PTHR12170">
    <property type="entry name" value="MACROPHAGE ERYTHROBLAST ATTACHER-RELATED"/>
    <property type="match status" value="1"/>
</dbReference>
<feature type="domain" description="CTLH/CRA C-terminal to LisH motif" evidence="1">
    <location>
        <begin position="125"/>
        <end position="261"/>
    </location>
</feature>
<comment type="caution">
    <text evidence="2">The sequence shown here is derived from an EMBL/GenBank/DDBJ whole genome shotgun (WGS) entry which is preliminary data.</text>
</comment>
<dbReference type="Pfam" id="PF10607">
    <property type="entry name" value="CTLH"/>
    <property type="match status" value="1"/>
</dbReference>
<evidence type="ECO:0000313" key="3">
    <source>
        <dbReference type="Proteomes" id="UP001516464"/>
    </source>
</evidence>
<organism evidence="2 3">
    <name type="scientific">Astathelohania contejeani</name>
    <dbReference type="NCBI Taxonomy" id="164912"/>
    <lineage>
        <taxon>Eukaryota</taxon>
        <taxon>Fungi</taxon>
        <taxon>Fungi incertae sedis</taxon>
        <taxon>Microsporidia</taxon>
        <taxon>Astathelohaniidae</taxon>
        <taxon>Astathelohania</taxon>
    </lineage>
</organism>
<dbReference type="PANTHER" id="PTHR12170:SF2">
    <property type="entry name" value="E3 UBIQUITIN-PROTEIN TRANSFERASE MAEA"/>
    <property type="match status" value="1"/>
</dbReference>
<dbReference type="InterPro" id="IPR024964">
    <property type="entry name" value="CTLH/CRA"/>
</dbReference>
<accession>A0ABQ7I1W5</accession>
<evidence type="ECO:0000259" key="1">
    <source>
        <dbReference type="Pfam" id="PF10607"/>
    </source>
</evidence>
<dbReference type="GO" id="GO:0016740">
    <property type="term" value="F:transferase activity"/>
    <property type="evidence" value="ECO:0007669"/>
    <property type="project" value="UniProtKB-KW"/>
</dbReference>
<protein>
    <submittedName>
        <fullName evidence="2">E3 ubiquitin-protein transferase MAEA</fullName>
    </submittedName>
</protein>